<gene>
    <name evidence="2" type="ORF">S01H1_80947</name>
</gene>
<protein>
    <recommendedName>
        <fullName evidence="3">MacB-like periplasmic core domain-containing protein</fullName>
    </recommendedName>
</protein>
<accession>X0ZSD8</accession>
<keyword evidence="1" id="KW-0812">Transmembrane</keyword>
<dbReference type="AlphaFoldDB" id="X0ZSD8"/>
<organism evidence="2">
    <name type="scientific">marine sediment metagenome</name>
    <dbReference type="NCBI Taxonomy" id="412755"/>
    <lineage>
        <taxon>unclassified sequences</taxon>
        <taxon>metagenomes</taxon>
        <taxon>ecological metagenomes</taxon>
    </lineage>
</organism>
<dbReference type="EMBL" id="BARS01054717">
    <property type="protein sequence ID" value="GAG51141.1"/>
    <property type="molecule type" value="Genomic_DNA"/>
</dbReference>
<sequence length="125" mass="13985">MIPFHILKLALRYLKTKWVVYISVAAVAVSVGSIIFVMSVQDWLIETNRRSIRGILSDLTVRTDDFKGFADYRRLRRDILAVPGVLHCTPTLEIKAVAGHTLPNGVVIQTPCTVVGIEIRELVEV</sequence>
<name>X0ZSD8_9ZZZZ</name>
<feature type="transmembrane region" description="Helical" evidence="1">
    <location>
        <begin position="18"/>
        <end position="40"/>
    </location>
</feature>
<evidence type="ECO:0000313" key="2">
    <source>
        <dbReference type="EMBL" id="GAG51141.1"/>
    </source>
</evidence>
<comment type="caution">
    <text evidence="2">The sequence shown here is derived from an EMBL/GenBank/DDBJ whole genome shotgun (WGS) entry which is preliminary data.</text>
</comment>
<proteinExistence type="predicted"/>
<evidence type="ECO:0000256" key="1">
    <source>
        <dbReference type="SAM" id="Phobius"/>
    </source>
</evidence>
<keyword evidence="1" id="KW-0472">Membrane</keyword>
<reference evidence="2" key="1">
    <citation type="journal article" date="2014" name="Front. Microbiol.">
        <title>High frequency of phylogenetically diverse reductive dehalogenase-homologous genes in deep subseafloor sedimentary metagenomes.</title>
        <authorList>
            <person name="Kawai M."/>
            <person name="Futagami T."/>
            <person name="Toyoda A."/>
            <person name="Takaki Y."/>
            <person name="Nishi S."/>
            <person name="Hori S."/>
            <person name="Arai W."/>
            <person name="Tsubouchi T."/>
            <person name="Morono Y."/>
            <person name="Uchiyama I."/>
            <person name="Ito T."/>
            <person name="Fujiyama A."/>
            <person name="Inagaki F."/>
            <person name="Takami H."/>
        </authorList>
    </citation>
    <scope>NUCLEOTIDE SEQUENCE</scope>
    <source>
        <strain evidence="2">Expedition CK06-06</strain>
    </source>
</reference>
<keyword evidence="1" id="KW-1133">Transmembrane helix</keyword>
<evidence type="ECO:0008006" key="3">
    <source>
        <dbReference type="Google" id="ProtNLM"/>
    </source>
</evidence>
<feature type="non-terminal residue" evidence="2">
    <location>
        <position position="125"/>
    </location>
</feature>